<keyword evidence="6" id="KW-1185">Reference proteome</keyword>
<dbReference type="GO" id="GO:0005634">
    <property type="term" value="C:nucleus"/>
    <property type="evidence" value="ECO:0007669"/>
    <property type="project" value="TreeGrafter"/>
</dbReference>
<feature type="compositionally biased region" description="Basic and acidic residues" evidence="4">
    <location>
        <begin position="535"/>
        <end position="545"/>
    </location>
</feature>
<dbReference type="InterPro" id="IPR036770">
    <property type="entry name" value="Ankyrin_rpt-contain_sf"/>
</dbReference>
<dbReference type="InterPro" id="IPR050776">
    <property type="entry name" value="Ank_Repeat/CDKN_Inhibitor"/>
</dbReference>
<evidence type="ECO:0000313" key="6">
    <source>
        <dbReference type="Proteomes" id="UP000225706"/>
    </source>
</evidence>
<dbReference type="Gene3D" id="1.25.40.20">
    <property type="entry name" value="Ankyrin repeat-containing domain"/>
    <property type="match status" value="3"/>
</dbReference>
<evidence type="ECO:0000313" key="5">
    <source>
        <dbReference type="EMBL" id="PFX21723.1"/>
    </source>
</evidence>
<protein>
    <submittedName>
        <fullName evidence="5">Ankyrin-2</fullName>
    </submittedName>
</protein>
<feature type="repeat" description="ANK" evidence="3">
    <location>
        <begin position="942"/>
        <end position="974"/>
    </location>
</feature>
<dbReference type="OrthoDB" id="194358at2759"/>
<feature type="repeat" description="ANK" evidence="3">
    <location>
        <begin position="645"/>
        <end position="677"/>
    </location>
</feature>
<dbReference type="PRINTS" id="PR01415">
    <property type="entry name" value="ANKYRIN"/>
</dbReference>
<feature type="repeat" description="ANK" evidence="3">
    <location>
        <begin position="909"/>
        <end position="941"/>
    </location>
</feature>
<dbReference type="EMBL" id="LSMT01000265">
    <property type="protein sequence ID" value="PFX21723.1"/>
    <property type="molecule type" value="Genomic_DNA"/>
</dbReference>
<name>A0A2B4RY62_STYPI</name>
<feature type="region of interest" description="Disordered" evidence="4">
    <location>
        <begin position="499"/>
        <end position="611"/>
    </location>
</feature>
<dbReference type="PROSITE" id="PS50297">
    <property type="entry name" value="ANK_REP_REGION"/>
    <property type="match status" value="10"/>
</dbReference>
<dbReference type="PROSITE" id="PS50088">
    <property type="entry name" value="ANK_REPEAT"/>
    <property type="match status" value="10"/>
</dbReference>
<evidence type="ECO:0000256" key="1">
    <source>
        <dbReference type="ARBA" id="ARBA00022737"/>
    </source>
</evidence>
<dbReference type="SUPFAM" id="SSF48403">
    <property type="entry name" value="Ankyrin repeat"/>
    <property type="match status" value="1"/>
</dbReference>
<feature type="repeat" description="ANK" evidence="3">
    <location>
        <begin position="711"/>
        <end position="743"/>
    </location>
</feature>
<feature type="repeat" description="ANK" evidence="3">
    <location>
        <begin position="843"/>
        <end position="875"/>
    </location>
</feature>
<keyword evidence="1" id="KW-0677">Repeat</keyword>
<gene>
    <name evidence="5" type="primary">ANK2</name>
    <name evidence="5" type="ORF">AWC38_SpisGene13769</name>
</gene>
<reference evidence="6" key="1">
    <citation type="journal article" date="2017" name="bioRxiv">
        <title>Comparative analysis of the genomes of Stylophora pistillata and Acropora digitifera provides evidence for extensive differences between species of corals.</title>
        <authorList>
            <person name="Voolstra C.R."/>
            <person name="Li Y."/>
            <person name="Liew Y.J."/>
            <person name="Baumgarten S."/>
            <person name="Zoccola D."/>
            <person name="Flot J.-F."/>
            <person name="Tambutte S."/>
            <person name="Allemand D."/>
            <person name="Aranda M."/>
        </authorList>
    </citation>
    <scope>NUCLEOTIDE SEQUENCE [LARGE SCALE GENOMIC DNA]</scope>
</reference>
<accession>A0A2B4RY62</accession>
<evidence type="ECO:0000256" key="3">
    <source>
        <dbReference type="PROSITE-ProRule" id="PRU00023"/>
    </source>
</evidence>
<dbReference type="AlphaFoldDB" id="A0A2B4RY62"/>
<dbReference type="CDD" id="cd03801">
    <property type="entry name" value="GT4_PimA-like"/>
    <property type="match status" value="1"/>
</dbReference>
<feature type="repeat" description="ANK" evidence="3">
    <location>
        <begin position="975"/>
        <end position="1007"/>
    </location>
</feature>
<organism evidence="5 6">
    <name type="scientific">Stylophora pistillata</name>
    <name type="common">Smooth cauliflower coral</name>
    <dbReference type="NCBI Taxonomy" id="50429"/>
    <lineage>
        <taxon>Eukaryota</taxon>
        <taxon>Metazoa</taxon>
        <taxon>Cnidaria</taxon>
        <taxon>Anthozoa</taxon>
        <taxon>Hexacorallia</taxon>
        <taxon>Scleractinia</taxon>
        <taxon>Astrocoeniina</taxon>
        <taxon>Pocilloporidae</taxon>
        <taxon>Stylophora</taxon>
    </lineage>
</organism>
<dbReference type="InterPro" id="IPR002110">
    <property type="entry name" value="Ankyrin_rpt"/>
</dbReference>
<dbReference type="Pfam" id="PF00023">
    <property type="entry name" value="Ank"/>
    <property type="match status" value="2"/>
</dbReference>
<dbReference type="Gene3D" id="3.40.50.2000">
    <property type="entry name" value="Glycogen Phosphorylase B"/>
    <property type="match status" value="2"/>
</dbReference>
<dbReference type="Pfam" id="PF12796">
    <property type="entry name" value="Ank_2"/>
    <property type="match status" value="3"/>
</dbReference>
<keyword evidence="2 3" id="KW-0040">ANK repeat</keyword>
<feature type="compositionally biased region" description="Basic and acidic residues" evidence="4">
    <location>
        <begin position="586"/>
        <end position="595"/>
    </location>
</feature>
<dbReference type="SUPFAM" id="SSF53756">
    <property type="entry name" value="UDP-Glycosyltransferase/glycogen phosphorylase"/>
    <property type="match status" value="1"/>
</dbReference>
<feature type="repeat" description="ANK" evidence="3">
    <location>
        <begin position="744"/>
        <end position="776"/>
    </location>
</feature>
<feature type="repeat" description="ANK" evidence="3">
    <location>
        <begin position="876"/>
        <end position="908"/>
    </location>
</feature>
<evidence type="ECO:0000256" key="4">
    <source>
        <dbReference type="SAM" id="MobiDB-lite"/>
    </source>
</evidence>
<feature type="compositionally biased region" description="Basic and acidic residues" evidence="4">
    <location>
        <begin position="499"/>
        <end position="528"/>
    </location>
</feature>
<proteinExistence type="predicted"/>
<dbReference type="Pfam" id="PF20706">
    <property type="entry name" value="GT4-conflict"/>
    <property type="match status" value="1"/>
</dbReference>
<dbReference type="STRING" id="50429.A0A2B4RY62"/>
<dbReference type="Proteomes" id="UP000225706">
    <property type="component" value="Unassembled WGS sequence"/>
</dbReference>
<dbReference type="SMART" id="SM00248">
    <property type="entry name" value="ANK"/>
    <property type="match status" value="11"/>
</dbReference>
<dbReference type="PANTHER" id="PTHR24201:SF16">
    <property type="entry name" value="ANKYRIN-1-LIKE-RELATED"/>
    <property type="match status" value="1"/>
</dbReference>
<evidence type="ECO:0000256" key="2">
    <source>
        <dbReference type="ARBA" id="ARBA00023043"/>
    </source>
</evidence>
<comment type="caution">
    <text evidence="5">The sequence shown here is derived from an EMBL/GenBank/DDBJ whole genome shotgun (WGS) entry which is preliminary data.</text>
</comment>
<dbReference type="PANTHER" id="PTHR24201">
    <property type="entry name" value="ANK_REP_REGION DOMAIN-CONTAINING PROTEIN"/>
    <property type="match status" value="1"/>
</dbReference>
<feature type="compositionally biased region" description="Polar residues" evidence="4">
    <location>
        <begin position="596"/>
        <end position="611"/>
    </location>
</feature>
<feature type="repeat" description="ANK" evidence="3">
    <location>
        <begin position="777"/>
        <end position="809"/>
    </location>
</feature>
<feature type="repeat" description="ANK" evidence="3">
    <location>
        <begin position="810"/>
        <end position="842"/>
    </location>
</feature>
<sequence length="1019" mass="111509">MGTGASKTGKPNDENTDGQKMVLQIINKCVKNDGSKVKPSPSVELEVDIRDMASPDINVMFICSEWGSTKGGLSTFNRKLAVNLAKVPNERIKVHCYVSESSEADRRDASSKGVNLITAERSPGSSGPLDWLKTPPPDLKLDIVVAHGRKFGSAAYFIQKITNCRWIQFVHVYCEALGKYKLESGFTGDAIADNEEKNRRELELCKASNLVVAVGSLLQRKYQRSLPDIKVEVITPGIFEEYTNLTATQSVRKLTEEEFSIFIFGRGSFEDFALKGYDIIGKAVASLERKFELTFVGARQDEPRKIEEWLLEETNISRNQLTIRGFCNHEEMKRMLREADLVVMPSRTEGFGLVALETISAGVPVLVSSETGIAKALLDLEDGMSVVVESEKSEEWANRILRLSEQTVEDRHTNALQLRDQYNKRYSWEKECKRFAKMILDLVESAQNELPLNICLTGNTTLRNALKTLRADNIQAPKNEDGGQLNGAQSSLNITAEQTFEKAKKGPRKASDTCDKTAEHTCTTERKPPGQGADNVKRGKEKDQSADPETSNETREQRQGNMEEVQTAGNTTLKDADVPQAGPTTSDKKVPKDENGQQSNTGATSANQNKDASVDQLRFAARRGDVSEIESLLSRGLCVDSRNISKQTPLMYAAVHGKVEAVQCLISKGADPDSRDNRGRNSLHCASYGGGVGVIELLVSHLTDNEPRGTSGETPLMIAAKMGQVKAVQYLISKGADPASSDYSGWNSLHWASNRGQVDVIELLVSHMTDVEPRGDLGETPVMVAARMGQVMAVQYLISKGADPASTDDSGWNSLHWASRGDHVDVIELLVSHMADTELRNGLGETPLMVAAKEGKVEAVQCLISKGANPALRDKSGRNSLHLASYDDHIDVIELLVSHMSDVDSRGLLGQTPLMVAAKEGKVEAVQCLISKGANPTSSDDSGRNSLHWATVKGNKDIIDILLSYGVDIESKTEDGLTPLMMARRHGLEGTVRYLLKKGAESPSLNKGESDKFSFTHAQ</sequence>
<dbReference type="Pfam" id="PF13637">
    <property type="entry name" value="Ank_4"/>
    <property type="match status" value="1"/>
</dbReference>